<comment type="caution">
    <text evidence="1">The sequence shown here is derived from an EMBL/GenBank/DDBJ whole genome shotgun (WGS) entry which is preliminary data.</text>
</comment>
<name>A0ABV5X530_9MICO</name>
<organism evidence="1 2">
    <name type="scientific">Brevibacterium otitidis</name>
    <dbReference type="NCBI Taxonomy" id="53364"/>
    <lineage>
        <taxon>Bacteria</taxon>
        <taxon>Bacillati</taxon>
        <taxon>Actinomycetota</taxon>
        <taxon>Actinomycetes</taxon>
        <taxon>Micrococcales</taxon>
        <taxon>Brevibacteriaceae</taxon>
        <taxon>Brevibacterium</taxon>
    </lineage>
</organism>
<evidence type="ECO:0000313" key="1">
    <source>
        <dbReference type="EMBL" id="MFB9777538.1"/>
    </source>
</evidence>
<proteinExistence type="predicted"/>
<dbReference type="EMBL" id="JBHMAU010000121">
    <property type="protein sequence ID" value="MFB9777538.1"/>
    <property type="molecule type" value="Genomic_DNA"/>
</dbReference>
<reference evidence="1 2" key="1">
    <citation type="submission" date="2024-09" db="EMBL/GenBank/DDBJ databases">
        <authorList>
            <person name="Sun Q."/>
            <person name="Mori K."/>
        </authorList>
    </citation>
    <scope>NUCLEOTIDE SEQUENCE [LARGE SCALE GENOMIC DNA]</scope>
    <source>
        <strain evidence="1 2">JCM 11683</strain>
    </source>
</reference>
<gene>
    <name evidence="1" type="ORF">ACFFN1_14255</name>
</gene>
<keyword evidence="2" id="KW-1185">Reference proteome</keyword>
<dbReference type="RefSeq" id="WP_376841513.1">
    <property type="nucleotide sequence ID" value="NZ_JBHMAU010000121.1"/>
</dbReference>
<evidence type="ECO:0000313" key="2">
    <source>
        <dbReference type="Proteomes" id="UP001589707"/>
    </source>
</evidence>
<sequence>MKALIARLCFRRTPLCCGSLPCFIDAWLRLGLGFANTKAMSRFSG</sequence>
<dbReference type="Proteomes" id="UP001589707">
    <property type="component" value="Unassembled WGS sequence"/>
</dbReference>
<protein>
    <submittedName>
        <fullName evidence="1">Uncharacterized protein</fullName>
    </submittedName>
</protein>
<accession>A0ABV5X530</accession>